<dbReference type="InterPro" id="IPR000315">
    <property type="entry name" value="Znf_B-box"/>
</dbReference>
<evidence type="ECO:0000256" key="5">
    <source>
        <dbReference type="ARBA" id="ARBA00022833"/>
    </source>
</evidence>
<evidence type="ECO:0000256" key="8">
    <source>
        <dbReference type="SAM" id="Coils"/>
    </source>
</evidence>
<dbReference type="InterPro" id="IPR003877">
    <property type="entry name" value="SPRY_dom"/>
</dbReference>
<dbReference type="SUPFAM" id="SSF57850">
    <property type="entry name" value="RING/U-box"/>
    <property type="match status" value="1"/>
</dbReference>
<sequence>MASAFLEKLEEEVTCPICLELLTEPVSLDCGHNFCQACITANQKKSTVVQEGEGSCPVCRIRYQVENLRPSWHQANIVEMLREAKFRPEEGQKVDHCVRHGEKLQLFCKEDGKIICWLCERSQEHRGHHTFLTEEVVQEHQEKLQAALEKLKQQQQEAEKLEADIQAERTSWKNLIQYERETVQSEFEKLRAILDCEEQNQLQKLEKEERGILKILAESEIELAQQSQVVRDLISDVERRLQGTAMEMLQDVNSITARCQNFTVKTPKTFPKKQSRVFQAPDLKGMLQALKELTDMQLYWVDMKLTPRKNSNTFNFFNPTQVEFSFEKCSAPANSSSNDYYSIGGSPLMTSGQHYWEVDVSNKSAWILGVCEVKDLQWLVRNCFTQVVSYQPRHGYWVIGLKNQVEYTAFQDSSSNDPLIVTLFLPVPPWRIGVFLDYDAGTLSFFNVTNGFLIYKFSSCRFSPMVCPYFNPINCPVPMTLCSPSL</sequence>
<dbReference type="Gene3D" id="3.30.160.60">
    <property type="entry name" value="Classic Zinc Finger"/>
    <property type="match status" value="1"/>
</dbReference>
<dbReference type="InterPro" id="IPR043136">
    <property type="entry name" value="B30.2/SPRY_sf"/>
</dbReference>
<evidence type="ECO:0000256" key="6">
    <source>
        <dbReference type="ARBA" id="ARBA00023054"/>
    </source>
</evidence>
<dbReference type="Pfam" id="PF00622">
    <property type="entry name" value="SPRY"/>
    <property type="match status" value="1"/>
</dbReference>
<dbReference type="InterPro" id="IPR050143">
    <property type="entry name" value="TRIM/RBCC"/>
</dbReference>
<dbReference type="SUPFAM" id="SSF49899">
    <property type="entry name" value="Concanavalin A-like lectins/glucanases"/>
    <property type="match status" value="1"/>
</dbReference>
<dbReference type="PANTHER" id="PTHR24103">
    <property type="entry name" value="E3 UBIQUITIN-PROTEIN LIGASE TRIM"/>
    <property type="match status" value="1"/>
</dbReference>
<dbReference type="SMART" id="SM00184">
    <property type="entry name" value="RING"/>
    <property type="match status" value="1"/>
</dbReference>
<dbReference type="InterPro" id="IPR013320">
    <property type="entry name" value="ConA-like_dom_sf"/>
</dbReference>
<protein>
    <submittedName>
        <fullName evidence="12">Tripartite motif-containing protein 5 isoform alpha</fullName>
        <ecNumber evidence="12">6.3.2.-</ecNumber>
    </submittedName>
</protein>
<dbReference type="InterPro" id="IPR001841">
    <property type="entry name" value="Znf_RING"/>
</dbReference>
<feature type="domain" description="B30.2/SPRY" evidence="11">
    <location>
        <begin position="283"/>
        <end position="486"/>
    </location>
</feature>
<dbReference type="InterPro" id="IPR017907">
    <property type="entry name" value="Znf_RING_CS"/>
</dbReference>
<dbReference type="PROSITE" id="PS50119">
    <property type="entry name" value="ZF_BBOX"/>
    <property type="match status" value="1"/>
</dbReference>
<dbReference type="CDD" id="cd19761">
    <property type="entry name" value="Bbox2_TRIM5-like"/>
    <property type="match status" value="1"/>
</dbReference>
<dbReference type="InterPro" id="IPR027370">
    <property type="entry name" value="Znf-RING_euk"/>
</dbReference>
<comment type="subcellular location">
    <subcellularLocation>
        <location evidence="1">Cytoplasm</location>
    </subcellularLocation>
</comment>
<dbReference type="SUPFAM" id="SSF57845">
    <property type="entry name" value="B-box zinc-binding domain"/>
    <property type="match status" value="1"/>
</dbReference>
<dbReference type="Pfam" id="PF13445">
    <property type="entry name" value="zf-RING_UBOX"/>
    <property type="match status" value="1"/>
</dbReference>
<evidence type="ECO:0000259" key="10">
    <source>
        <dbReference type="PROSITE" id="PS50119"/>
    </source>
</evidence>
<evidence type="ECO:0000259" key="11">
    <source>
        <dbReference type="PROSITE" id="PS50188"/>
    </source>
</evidence>
<dbReference type="EMBL" id="BK009414">
    <property type="protein sequence ID" value="DAA79956.1"/>
    <property type="molecule type" value="mRNA"/>
</dbReference>
<dbReference type="GO" id="GO:0005737">
    <property type="term" value="C:cytoplasm"/>
    <property type="evidence" value="ECO:0007669"/>
    <property type="project" value="UniProtKB-SubCell"/>
</dbReference>
<dbReference type="AlphaFoldDB" id="A0A1L7XZ75"/>
<keyword evidence="2" id="KW-0963">Cytoplasm</keyword>
<dbReference type="InterPro" id="IPR013083">
    <property type="entry name" value="Znf_RING/FYVE/PHD"/>
</dbReference>
<feature type="domain" description="RING-type" evidence="9">
    <location>
        <begin position="15"/>
        <end position="60"/>
    </location>
</feature>
<dbReference type="SMART" id="SM00449">
    <property type="entry name" value="SPRY"/>
    <property type="match status" value="1"/>
</dbReference>
<evidence type="ECO:0000256" key="1">
    <source>
        <dbReference type="ARBA" id="ARBA00004496"/>
    </source>
</evidence>
<dbReference type="PROSITE" id="PS50188">
    <property type="entry name" value="B302_SPRY"/>
    <property type="match status" value="1"/>
</dbReference>
<organism evidence="12">
    <name type="scientific">Galeopterus variegatus</name>
    <name type="common">Malayan flying lemur</name>
    <name type="synonym">Cynocephalus variegatus</name>
    <dbReference type="NCBI Taxonomy" id="482537"/>
    <lineage>
        <taxon>Eukaryota</taxon>
        <taxon>Metazoa</taxon>
        <taxon>Chordata</taxon>
        <taxon>Craniata</taxon>
        <taxon>Vertebrata</taxon>
        <taxon>Euteleostomi</taxon>
        <taxon>Mammalia</taxon>
        <taxon>Eutheria</taxon>
        <taxon>Euarchontoglires</taxon>
        <taxon>Dermoptera</taxon>
        <taxon>Cynocephalidae</taxon>
        <taxon>Galeopterus</taxon>
    </lineage>
</organism>
<dbReference type="SMART" id="SM00336">
    <property type="entry name" value="BBOX"/>
    <property type="match status" value="1"/>
</dbReference>
<dbReference type="Gene3D" id="2.60.120.920">
    <property type="match status" value="1"/>
</dbReference>
<reference evidence="12" key="1">
    <citation type="journal article" date="2016" name="Mol. Biol. Evol.">
        <title>Life History of the Oldest Lentivirus: Characterization of ELVgv Integrations in the Dermopteran Genome.</title>
        <authorList>
            <person name="Hron T."/>
            <person name="Farkasova H."/>
            <person name="Padhi A."/>
            <person name="Paces J."/>
            <person name="Elleder D."/>
        </authorList>
    </citation>
    <scope>NUCLEOTIDE SEQUENCE</scope>
</reference>
<dbReference type="PROSITE" id="PS50089">
    <property type="entry name" value="ZF_RING_2"/>
    <property type="match status" value="1"/>
</dbReference>
<accession>A0A1L7XZ75</accession>
<dbReference type="FunFam" id="3.30.160.60:FF:000386">
    <property type="entry name" value="Tripartite motif-containing 5 (Predicted)"/>
    <property type="match status" value="1"/>
</dbReference>
<feature type="domain" description="B box-type" evidence="10">
    <location>
        <begin position="92"/>
        <end position="139"/>
    </location>
</feature>
<dbReference type="Pfam" id="PF00643">
    <property type="entry name" value="zf-B_box"/>
    <property type="match status" value="1"/>
</dbReference>
<keyword evidence="6 8" id="KW-0175">Coiled coil</keyword>
<dbReference type="EC" id="6.3.2.-" evidence="12"/>
<evidence type="ECO:0000259" key="9">
    <source>
        <dbReference type="PROSITE" id="PS50089"/>
    </source>
</evidence>
<dbReference type="FunFam" id="3.30.40.10:FF:000144">
    <property type="entry name" value="Tripartite motif-containing 5 (Predicted)"/>
    <property type="match status" value="1"/>
</dbReference>
<dbReference type="Gene3D" id="3.30.40.10">
    <property type="entry name" value="Zinc/RING finger domain, C3HC4 (zinc finger)"/>
    <property type="match status" value="1"/>
</dbReference>
<keyword evidence="4 7" id="KW-0863">Zinc-finger</keyword>
<feature type="coiled-coil region" evidence="8">
    <location>
        <begin position="134"/>
        <end position="200"/>
    </location>
</feature>
<evidence type="ECO:0000256" key="4">
    <source>
        <dbReference type="ARBA" id="ARBA00022771"/>
    </source>
</evidence>
<evidence type="ECO:0000313" key="12">
    <source>
        <dbReference type="EMBL" id="DAA79956.1"/>
    </source>
</evidence>
<dbReference type="PRINTS" id="PR01407">
    <property type="entry name" value="BUTYPHLNCDUF"/>
</dbReference>
<evidence type="ECO:0000256" key="3">
    <source>
        <dbReference type="ARBA" id="ARBA00022723"/>
    </source>
</evidence>
<gene>
    <name evidence="12" type="primary">TRIM5</name>
</gene>
<dbReference type="CDD" id="cd16591">
    <property type="entry name" value="RING-HC_TRIM5-like_C-IV"/>
    <property type="match status" value="1"/>
</dbReference>
<dbReference type="PROSITE" id="PS00518">
    <property type="entry name" value="ZF_RING_1"/>
    <property type="match status" value="1"/>
</dbReference>
<proteinExistence type="evidence at transcript level"/>
<keyword evidence="5" id="KW-0862">Zinc</keyword>
<keyword evidence="3" id="KW-0479">Metal-binding</keyword>
<name>A0A1L7XZ75_GALVR</name>
<dbReference type="InterPro" id="IPR003879">
    <property type="entry name" value="Butyrophylin_SPRY"/>
</dbReference>
<evidence type="ECO:0000256" key="2">
    <source>
        <dbReference type="ARBA" id="ARBA00022490"/>
    </source>
</evidence>
<evidence type="ECO:0000256" key="7">
    <source>
        <dbReference type="PROSITE-ProRule" id="PRU00024"/>
    </source>
</evidence>
<keyword evidence="12" id="KW-0436">Ligase</keyword>
<dbReference type="GO" id="GO:0016874">
    <property type="term" value="F:ligase activity"/>
    <property type="evidence" value="ECO:0007669"/>
    <property type="project" value="UniProtKB-KW"/>
</dbReference>
<dbReference type="InterPro" id="IPR001870">
    <property type="entry name" value="B30.2/SPRY"/>
</dbReference>
<dbReference type="GO" id="GO:0008270">
    <property type="term" value="F:zinc ion binding"/>
    <property type="evidence" value="ECO:0007669"/>
    <property type="project" value="UniProtKB-KW"/>
</dbReference>